<keyword evidence="2" id="KW-1185">Reference proteome</keyword>
<organism evidence="1 2">
    <name type="scientific">Enterococcus camelliae</name>
    <dbReference type="NCBI Taxonomy" id="453959"/>
    <lineage>
        <taxon>Bacteria</taxon>
        <taxon>Bacillati</taxon>
        <taxon>Bacillota</taxon>
        <taxon>Bacilli</taxon>
        <taxon>Lactobacillales</taxon>
        <taxon>Enterococcaceae</taxon>
        <taxon>Enterococcus</taxon>
    </lineage>
</organism>
<dbReference type="Pfam" id="PF11217">
    <property type="entry name" value="DUF3013"/>
    <property type="match status" value="1"/>
</dbReference>
<dbReference type="RefSeq" id="WP_379982085.1">
    <property type="nucleotide sequence ID" value="NZ_JBHUMO010000056.1"/>
</dbReference>
<dbReference type="InterPro" id="IPR021380">
    <property type="entry name" value="DUF3013"/>
</dbReference>
<reference evidence="2" key="1">
    <citation type="journal article" date="2019" name="Int. J. Syst. Evol. Microbiol.">
        <title>The Global Catalogue of Microorganisms (GCM) 10K type strain sequencing project: providing services to taxonomists for standard genome sequencing and annotation.</title>
        <authorList>
            <consortium name="The Broad Institute Genomics Platform"/>
            <consortium name="The Broad Institute Genome Sequencing Center for Infectious Disease"/>
            <person name="Wu L."/>
            <person name="Ma J."/>
        </authorList>
    </citation>
    <scope>NUCLEOTIDE SEQUENCE [LARGE SCALE GENOMIC DNA]</scope>
    <source>
        <strain evidence="2">TISTR 932</strain>
    </source>
</reference>
<accession>A0ABW5TKB1</accession>
<dbReference type="Gene3D" id="3.40.50.11250">
    <property type="entry name" value="Protein of unknown function DUF3013"/>
    <property type="match status" value="1"/>
</dbReference>
<gene>
    <name evidence="1" type="ORF">ACFSR0_09140</name>
</gene>
<dbReference type="EMBL" id="JBHUMO010000056">
    <property type="protein sequence ID" value="MFD2729583.1"/>
    <property type="molecule type" value="Genomic_DNA"/>
</dbReference>
<sequence>MAKDTMLTYLDEQIEKKLADFDLAIDWDTRNHAIELIIRLYAENTNHLTIDDQEGVRSEEEVIEFEDAILFYDDQKTSFDEADYLATIPFAGKKGLQQKVIDALVRYLPDILINGQDDLLDFLVSEDASTFELHFSKETFQHIQAEISNPNNERYLPYPSY</sequence>
<dbReference type="Proteomes" id="UP001597427">
    <property type="component" value="Unassembled WGS sequence"/>
</dbReference>
<proteinExistence type="predicted"/>
<comment type="caution">
    <text evidence="1">The sequence shown here is derived from an EMBL/GenBank/DDBJ whole genome shotgun (WGS) entry which is preliminary data.</text>
</comment>
<name>A0ABW5TKB1_9ENTE</name>
<protein>
    <submittedName>
        <fullName evidence="1">DUF3013 family protein</fullName>
    </submittedName>
</protein>
<evidence type="ECO:0000313" key="1">
    <source>
        <dbReference type="EMBL" id="MFD2729583.1"/>
    </source>
</evidence>
<evidence type="ECO:0000313" key="2">
    <source>
        <dbReference type="Proteomes" id="UP001597427"/>
    </source>
</evidence>